<organism evidence="1">
    <name type="scientific">Zea mays</name>
    <name type="common">Maize</name>
    <dbReference type="NCBI Taxonomy" id="4577"/>
    <lineage>
        <taxon>Eukaryota</taxon>
        <taxon>Viridiplantae</taxon>
        <taxon>Streptophyta</taxon>
        <taxon>Embryophyta</taxon>
        <taxon>Tracheophyta</taxon>
        <taxon>Spermatophyta</taxon>
        <taxon>Magnoliopsida</taxon>
        <taxon>Liliopsida</taxon>
        <taxon>Poales</taxon>
        <taxon>Poaceae</taxon>
        <taxon>PACMAD clade</taxon>
        <taxon>Panicoideae</taxon>
        <taxon>Andropogonodae</taxon>
        <taxon>Andropogoneae</taxon>
        <taxon>Tripsacinae</taxon>
        <taxon>Zea</taxon>
    </lineage>
</organism>
<dbReference type="AlphaFoldDB" id="B4FY43"/>
<protein>
    <submittedName>
        <fullName evidence="1">Uncharacterized protein</fullName>
    </submittedName>
</protein>
<proteinExistence type="evidence at transcript level"/>
<dbReference type="EMBL" id="BT042031">
    <property type="protein sequence ID" value="ACF87036.2"/>
    <property type="molecule type" value="mRNA"/>
</dbReference>
<name>B4FY43_MAIZE</name>
<evidence type="ECO:0000313" key="1">
    <source>
        <dbReference type="EMBL" id="ACF87036.2"/>
    </source>
</evidence>
<accession>B4FY43</accession>
<reference evidence="1" key="1">
    <citation type="journal article" date="2009" name="PLoS Genet.">
        <title>Sequencing, mapping, and analysis of 27,455 maize full-length cDNAs.</title>
        <authorList>
            <person name="Soderlund C."/>
            <person name="Descour A."/>
            <person name="Kudrna D."/>
            <person name="Bomhoff M."/>
            <person name="Boyd L."/>
            <person name="Currie J."/>
            <person name="Angelova A."/>
            <person name="Collura K."/>
            <person name="Wissotski M."/>
            <person name="Ashley E."/>
            <person name="Morrow D."/>
            <person name="Fernandes J."/>
            <person name="Walbot V."/>
            <person name="Yu Y."/>
        </authorList>
    </citation>
    <scope>NUCLEOTIDE SEQUENCE</scope>
    <source>
        <strain evidence="1">B73</strain>
    </source>
</reference>
<sequence>MLAFKQHNNTHIGLRRNTRLIMVVWKVRSDSEDDHLGSPPPPEFLQPKNALSLSTNNPYIVEPRYIVIDLIHPLKACAPPLVGPCGPQAAPELLEQRRPRLLLVILPRPLE</sequence>
<reference evidence="1" key="2">
    <citation type="submission" date="2012-06" db="EMBL/GenBank/DDBJ databases">
        <authorList>
            <person name="Yu Y."/>
            <person name="Currie J."/>
            <person name="Lomeli R."/>
            <person name="Angelova A."/>
            <person name="Collura K."/>
            <person name="Wissotski M."/>
            <person name="Campos D."/>
            <person name="Kudrna D."/>
            <person name="Golser W."/>
            <person name="Ashely E."/>
            <person name="Descour A."/>
            <person name="Fernandes J."/>
            <person name="Soderlund C."/>
            <person name="Walbot V."/>
        </authorList>
    </citation>
    <scope>NUCLEOTIDE SEQUENCE</scope>
    <source>
        <strain evidence="1">B73</strain>
    </source>
</reference>